<dbReference type="Proteomes" id="UP001596233">
    <property type="component" value="Unassembled WGS sequence"/>
</dbReference>
<dbReference type="Pfam" id="PF01261">
    <property type="entry name" value="AP_endonuc_2"/>
    <property type="match status" value="1"/>
</dbReference>
<reference evidence="3" key="1">
    <citation type="journal article" date="2019" name="Int. J. Syst. Evol. Microbiol.">
        <title>The Global Catalogue of Microorganisms (GCM) 10K type strain sequencing project: providing services to taxonomists for standard genome sequencing and annotation.</title>
        <authorList>
            <consortium name="The Broad Institute Genomics Platform"/>
            <consortium name="The Broad Institute Genome Sequencing Center for Infectious Disease"/>
            <person name="Wu L."/>
            <person name="Ma J."/>
        </authorList>
    </citation>
    <scope>NUCLEOTIDE SEQUENCE [LARGE SCALE GENOMIC DNA]</scope>
    <source>
        <strain evidence="3">PCU 280</strain>
    </source>
</reference>
<dbReference type="PANTHER" id="PTHR12110:SF21">
    <property type="entry name" value="XYLOSE ISOMERASE-LIKE TIM BARREL DOMAIN-CONTAINING PROTEIN"/>
    <property type="match status" value="1"/>
</dbReference>
<proteinExistence type="predicted"/>
<evidence type="ECO:0000313" key="3">
    <source>
        <dbReference type="Proteomes" id="UP001596233"/>
    </source>
</evidence>
<evidence type="ECO:0000259" key="1">
    <source>
        <dbReference type="Pfam" id="PF01261"/>
    </source>
</evidence>
<dbReference type="PANTHER" id="PTHR12110">
    <property type="entry name" value="HYDROXYPYRUVATE ISOMERASE"/>
    <property type="match status" value="1"/>
</dbReference>
<comment type="caution">
    <text evidence="2">The sequence shown here is derived from an EMBL/GenBank/DDBJ whole genome shotgun (WGS) entry which is preliminary data.</text>
</comment>
<sequence>MKHEITIGTLVGGNTATSIIPQIVGHGFESFNLTFWQSTGQTDLKELAKQVRALADEHQFTISAISVFGNPLTGEGDSSDTLASWKRLIEHAPLFGTDIVSGFTGRIPNRPIDESIPVFKEVFGDLAERAADKGVRLAFENCDMGGTWDRGDWNIAHNPTAWEMMFNAVPADNIGLEWEPCHQMVSLIDPIPQLRKWVDKVFHVHGKDATIAWDIVKEYGIHGPKNFVWHRTPGFGDSNWSDIITILRQHGYQGAIDIEGWHDPVYKGELEMTGQVHALNYLKTCRGGQFIANPVEGASL</sequence>
<feature type="domain" description="Xylose isomerase-like TIM barrel" evidence="1">
    <location>
        <begin position="25"/>
        <end position="272"/>
    </location>
</feature>
<keyword evidence="3" id="KW-1185">Reference proteome</keyword>
<keyword evidence="2" id="KW-0413">Isomerase</keyword>
<dbReference type="Gene3D" id="3.20.20.150">
    <property type="entry name" value="Divalent-metal-dependent TIM barrel enzymes"/>
    <property type="match status" value="1"/>
</dbReference>
<accession>A0ABW1V286</accession>
<gene>
    <name evidence="2" type="ORF">ACFP56_04405</name>
</gene>
<dbReference type="InterPro" id="IPR036237">
    <property type="entry name" value="Xyl_isomerase-like_sf"/>
</dbReference>
<evidence type="ECO:0000313" key="2">
    <source>
        <dbReference type="EMBL" id="MFC6331855.1"/>
    </source>
</evidence>
<name>A0ABW1V286_9BACL</name>
<dbReference type="GO" id="GO:0016853">
    <property type="term" value="F:isomerase activity"/>
    <property type="evidence" value="ECO:0007669"/>
    <property type="project" value="UniProtKB-KW"/>
</dbReference>
<dbReference type="EMBL" id="JBHSTE010000001">
    <property type="protein sequence ID" value="MFC6331855.1"/>
    <property type="molecule type" value="Genomic_DNA"/>
</dbReference>
<organism evidence="2 3">
    <name type="scientific">Paenibacillus septentrionalis</name>
    <dbReference type="NCBI Taxonomy" id="429342"/>
    <lineage>
        <taxon>Bacteria</taxon>
        <taxon>Bacillati</taxon>
        <taxon>Bacillota</taxon>
        <taxon>Bacilli</taxon>
        <taxon>Bacillales</taxon>
        <taxon>Paenibacillaceae</taxon>
        <taxon>Paenibacillus</taxon>
    </lineage>
</organism>
<dbReference type="RefSeq" id="WP_379231518.1">
    <property type="nucleotide sequence ID" value="NZ_JBHSTE010000001.1"/>
</dbReference>
<dbReference type="InterPro" id="IPR013022">
    <property type="entry name" value="Xyl_isomerase-like_TIM-brl"/>
</dbReference>
<dbReference type="SUPFAM" id="SSF51658">
    <property type="entry name" value="Xylose isomerase-like"/>
    <property type="match status" value="1"/>
</dbReference>
<dbReference type="InterPro" id="IPR050312">
    <property type="entry name" value="IolE/XylAMocC-like"/>
</dbReference>
<protein>
    <submittedName>
        <fullName evidence="2">Sugar phosphate isomerase/epimerase family protein</fullName>
    </submittedName>
</protein>